<organism evidence="1 2">
    <name type="scientific">Capsicum annuum</name>
    <name type="common">Capsicum pepper</name>
    <dbReference type="NCBI Taxonomy" id="4072"/>
    <lineage>
        <taxon>Eukaryota</taxon>
        <taxon>Viridiplantae</taxon>
        <taxon>Streptophyta</taxon>
        <taxon>Embryophyta</taxon>
        <taxon>Tracheophyta</taxon>
        <taxon>Spermatophyta</taxon>
        <taxon>Magnoliopsida</taxon>
        <taxon>eudicotyledons</taxon>
        <taxon>Gunneridae</taxon>
        <taxon>Pentapetalae</taxon>
        <taxon>asterids</taxon>
        <taxon>lamiids</taxon>
        <taxon>Solanales</taxon>
        <taxon>Solanaceae</taxon>
        <taxon>Solanoideae</taxon>
        <taxon>Capsiceae</taxon>
        <taxon>Capsicum</taxon>
    </lineage>
</organism>
<dbReference type="Gramene" id="PHT81079">
    <property type="protein sequence ID" value="PHT81079"/>
    <property type="gene ID" value="T459_14094"/>
</dbReference>
<evidence type="ECO:0000313" key="2">
    <source>
        <dbReference type="Proteomes" id="UP000222542"/>
    </source>
</evidence>
<dbReference type="EMBL" id="AYRZ02000005">
    <property type="protein sequence ID" value="PHT81079.1"/>
    <property type="molecule type" value="Genomic_DNA"/>
</dbReference>
<reference evidence="1 2" key="1">
    <citation type="journal article" date="2014" name="Nat. Genet.">
        <title>Genome sequence of the hot pepper provides insights into the evolution of pungency in Capsicum species.</title>
        <authorList>
            <person name="Kim S."/>
            <person name="Park M."/>
            <person name="Yeom S.I."/>
            <person name="Kim Y.M."/>
            <person name="Lee J.M."/>
            <person name="Lee H.A."/>
            <person name="Seo E."/>
            <person name="Choi J."/>
            <person name="Cheong K."/>
            <person name="Kim K.T."/>
            <person name="Jung K."/>
            <person name="Lee G.W."/>
            <person name="Oh S.K."/>
            <person name="Bae C."/>
            <person name="Kim S.B."/>
            <person name="Lee H.Y."/>
            <person name="Kim S.Y."/>
            <person name="Kim M.S."/>
            <person name="Kang B.C."/>
            <person name="Jo Y.D."/>
            <person name="Yang H.B."/>
            <person name="Jeong H.J."/>
            <person name="Kang W.H."/>
            <person name="Kwon J.K."/>
            <person name="Shin C."/>
            <person name="Lim J.Y."/>
            <person name="Park J.H."/>
            <person name="Huh J.H."/>
            <person name="Kim J.S."/>
            <person name="Kim B.D."/>
            <person name="Cohen O."/>
            <person name="Paran I."/>
            <person name="Suh M.C."/>
            <person name="Lee S.B."/>
            <person name="Kim Y.K."/>
            <person name="Shin Y."/>
            <person name="Noh S.J."/>
            <person name="Park J."/>
            <person name="Seo Y.S."/>
            <person name="Kwon S.Y."/>
            <person name="Kim H.A."/>
            <person name="Park J.M."/>
            <person name="Kim H.J."/>
            <person name="Choi S.B."/>
            <person name="Bosland P.W."/>
            <person name="Reeves G."/>
            <person name="Jo S.H."/>
            <person name="Lee B.W."/>
            <person name="Cho H.T."/>
            <person name="Choi H.S."/>
            <person name="Lee M.S."/>
            <person name="Yu Y."/>
            <person name="Do Choi Y."/>
            <person name="Park B.S."/>
            <person name="van Deynze A."/>
            <person name="Ashrafi H."/>
            <person name="Hill T."/>
            <person name="Kim W.T."/>
            <person name="Pai H.S."/>
            <person name="Ahn H.K."/>
            <person name="Yeam I."/>
            <person name="Giovannoni J.J."/>
            <person name="Rose J.K."/>
            <person name="Sorensen I."/>
            <person name="Lee S.J."/>
            <person name="Kim R.W."/>
            <person name="Choi I.Y."/>
            <person name="Choi B.S."/>
            <person name="Lim J.S."/>
            <person name="Lee Y.H."/>
            <person name="Choi D."/>
        </authorList>
    </citation>
    <scope>NUCLEOTIDE SEQUENCE [LARGE SCALE GENOMIC DNA]</scope>
    <source>
        <strain evidence="2">cv. CM334</strain>
    </source>
</reference>
<name>A0A2G2ZGE8_CAPAN</name>
<dbReference type="AlphaFoldDB" id="A0A2G2ZGE8"/>
<dbReference type="PANTHER" id="PTHR36607:SF24">
    <property type="entry name" value="AMINOTRANSFERASE-LIKE PLANT MOBILE DOMAIN-CONTAINING PROTEIN"/>
    <property type="match status" value="1"/>
</dbReference>
<gene>
    <name evidence="1" type="ORF">T459_14094</name>
</gene>
<evidence type="ECO:0000313" key="1">
    <source>
        <dbReference type="EMBL" id="PHT81079.1"/>
    </source>
</evidence>
<proteinExistence type="predicted"/>
<protein>
    <submittedName>
        <fullName evidence="1">Uncharacterized protein</fullName>
    </submittedName>
</protein>
<reference evidence="1 2" key="2">
    <citation type="journal article" date="2017" name="Genome Biol.">
        <title>New reference genome sequences of hot pepper reveal the massive evolution of plant disease-resistance genes by retroduplication.</title>
        <authorList>
            <person name="Kim S."/>
            <person name="Park J."/>
            <person name="Yeom S.I."/>
            <person name="Kim Y.M."/>
            <person name="Seo E."/>
            <person name="Kim K.T."/>
            <person name="Kim M.S."/>
            <person name="Lee J.M."/>
            <person name="Cheong K."/>
            <person name="Shin H.S."/>
            <person name="Kim S.B."/>
            <person name="Han K."/>
            <person name="Lee J."/>
            <person name="Park M."/>
            <person name="Lee H.A."/>
            <person name="Lee H.Y."/>
            <person name="Lee Y."/>
            <person name="Oh S."/>
            <person name="Lee J.H."/>
            <person name="Choi E."/>
            <person name="Choi E."/>
            <person name="Lee S.E."/>
            <person name="Jeon J."/>
            <person name="Kim H."/>
            <person name="Choi G."/>
            <person name="Song H."/>
            <person name="Lee J."/>
            <person name="Lee S.C."/>
            <person name="Kwon J.K."/>
            <person name="Lee H.Y."/>
            <person name="Koo N."/>
            <person name="Hong Y."/>
            <person name="Kim R.W."/>
            <person name="Kang W.H."/>
            <person name="Huh J.H."/>
            <person name="Kang B.C."/>
            <person name="Yang T.J."/>
            <person name="Lee Y.H."/>
            <person name="Bennetzen J.L."/>
            <person name="Choi D."/>
        </authorList>
    </citation>
    <scope>NUCLEOTIDE SEQUENCE [LARGE SCALE GENOMIC DNA]</scope>
    <source>
        <strain evidence="2">cv. CM334</strain>
    </source>
</reference>
<dbReference type="Proteomes" id="UP000222542">
    <property type="component" value="Unassembled WGS sequence"/>
</dbReference>
<comment type="caution">
    <text evidence="1">The sequence shown here is derived from an EMBL/GenBank/DDBJ whole genome shotgun (WGS) entry which is preliminary data.</text>
</comment>
<accession>A0A2G2ZGE8</accession>
<keyword evidence="2" id="KW-1185">Reference proteome</keyword>
<sequence>MTGFNDCKTPYPCLEIVENKSDSHAKALTLKVHPPVIGAFSLVRKPLETSLHLTEWSTTEIKDVMDNFSGKIMTAKVLLLKSSTYQNCVVASSPSHNEALAVGVSLPLASGRFDIYPTTGSG</sequence>
<dbReference type="PANTHER" id="PTHR36607">
    <property type="entry name" value="1,2-DIHYDROXY-3-KETO-5-METHYLTHIOPENTENE DIOXYGENASE 4"/>
    <property type="match status" value="1"/>
</dbReference>